<dbReference type="EC" id="7.2.2.3" evidence="24"/>
<dbReference type="SFLD" id="SFLDF00027">
    <property type="entry name" value="p-type_atpase"/>
    <property type="match status" value="1"/>
</dbReference>
<feature type="domain" description="Cation-transporting P-type ATPase N-terminal" evidence="32">
    <location>
        <begin position="394"/>
        <end position="436"/>
    </location>
</feature>
<keyword evidence="16" id="KW-0630">Potassium</keyword>
<evidence type="ECO:0000259" key="29">
    <source>
        <dbReference type="Pfam" id="PF00122"/>
    </source>
</evidence>
<gene>
    <name evidence="33" type="ORF">UCRPC4_g00304</name>
</gene>
<keyword evidence="22" id="KW-0739">Sodium transport</keyword>
<dbReference type="Pfam" id="PF08282">
    <property type="entry name" value="Hydrolase_3"/>
    <property type="match status" value="1"/>
</dbReference>
<evidence type="ECO:0000256" key="7">
    <source>
        <dbReference type="ARBA" id="ARBA00022538"/>
    </source>
</evidence>
<comment type="caution">
    <text evidence="33">The sequence shown here is derived from an EMBL/GenBank/DDBJ whole genome shotgun (WGS) entry which is preliminary data.</text>
</comment>
<sequence>MDSQYGGYNPPQFVLDAAKEALDRVDCNQYSPTKGRPRLKKAVAEAYTPFFGRELNPDTEVTITTGANEGMLSAFMAFIEPGDEVIIFEPFFDQYISNIEMPGGTIKYVPMHPPKDGAERTSSAANWTIDFDELEKAITAKTKMLVLNSPHNPVGKVLHEDELLKIGELCLKHKIIILSDEVYDRLYYVPFKRIATLSPELAEITLTVGSAGKAFYATGWRVGYLIGPPHLIKYVAAAHTRICYSSVSPLQEAAAIGFEKAEKEGFWDNAVSEMRGKIQRFCEVFDELGLPYSDPEGGYFILANFSRVKLPEGYDFPAHVASRPRDFKMAWFLIMELGVAAIPPTEFYTDERAHLAEDYMRFAVCKNDDILETAKERLRELLNVSAHIHTSPVNEASLKYGANKLDGEGGVQWYTLLIKQASNAMILVLVLAMALSYGVSDYVEGGVITAVIILNIVIGFYQEYQAEKKMDALRSLSSPSASVIRDHSEVTIPSAEVVPGDIVYIKTGDTIPADLRLFEVMNLECDEAILTGEALPVAKEVEFEPKHGKIEECGIGDRLNMAYSSSTVTKGRGKGVVVFTGMSTSIGAIAASMQGKRRKPNRSMSRKKYGSFQPVKGSALRLWDGLGKFLGLTEGTPLQIKLSKLAYFLFACAVLLAIIVFGANRFNVTNEVAIYAISTGIAIIPESLIAVLTITMVVGMTQMRKRKVVVRQLSALEALGGVTNICSDKTGTLTQGKMIARKAWIPGQGIYSVEQSDEAANPTKGVISLVPAQSRVEAENEKERRAEERDRRRSAAHLKFDVAQEKLDRDEEKAIERRKDKDTVESPEMNAELEAFLTSAALCNLATIRHVEESGSRKWKTTGDPTEVALQVFATRFGYGKKTLEGEHGWRQITEYPFDSTIKRMSVVYCRNNDTTHLVFTKGAVERIIDLCTTVGIGKQERQMTQETKEQVLDQMSLLAEQGLRVLAIAKRTLGDEIPLSAVDRSEVESRLCLLGLAGLYDPPRLETKDAVKHCTEAGIQVHMLTGDHPSTAAAIAREVGIIPRNMGILAADVADSLVKTAAEYDKMDDTEIDRLPTLPLVIARCAPETKVKMIEALHRRQKYVAMTGDGVNDAPSLKRADVGIAMGQNGSDVAKSASDIVLTDDNFASIVNAIEEGRRMFNNIQKFVLHLVTSNVAEVILLVVGLAFQDDSGFSVFPLSPLSILWINMLTSSFPAFGLGREKASSDILQRPPHDNRKGVFTWEIITDMIVYGTVMGTCTLMTFVLIVYGPGADGLGTDCNRYYNDSCDVVFRARASVFAELTWLILISAWEFKSLRRSMFALDPHSTLPFPFFHDIYENRFLFFAVVIGAVSVFPAVYIPGLNTDVFKHKGITWEWAPAVVCVFVFVAGVEMWKFVKRSTGWFAPGGHATDSTESTRYGKLDLRQGFFSFARTLTRTKSDVITEKTESRSTEDLAIYTLKEMWAKVMVCPPLHQPTASADAWEYDALTIFQPPLFRSVKTGRKRRHRAQFSIDSGKGGEERAQNEHG</sequence>
<evidence type="ECO:0000256" key="20">
    <source>
        <dbReference type="ARBA" id="ARBA00023065"/>
    </source>
</evidence>
<dbReference type="InterPro" id="IPR059000">
    <property type="entry name" value="ATPase_P-type_domA"/>
</dbReference>
<dbReference type="InterPro" id="IPR006068">
    <property type="entry name" value="ATPase_P-typ_cation-transptr_C"/>
</dbReference>
<accession>A0A0G2HKP6</accession>
<evidence type="ECO:0000256" key="9">
    <source>
        <dbReference type="ARBA" id="ARBA00022679"/>
    </source>
</evidence>
<evidence type="ECO:0000256" key="17">
    <source>
        <dbReference type="ARBA" id="ARBA00022967"/>
    </source>
</evidence>
<evidence type="ECO:0000256" key="8">
    <source>
        <dbReference type="ARBA" id="ARBA00022576"/>
    </source>
</evidence>
<dbReference type="InterPro" id="IPR008250">
    <property type="entry name" value="ATPase_P-typ_transduc_dom_A_sf"/>
</dbReference>
<evidence type="ECO:0000256" key="15">
    <source>
        <dbReference type="ARBA" id="ARBA00022898"/>
    </source>
</evidence>
<keyword evidence="5" id="KW-0813">Transport</keyword>
<reference evidence="33 34" key="1">
    <citation type="submission" date="2015-05" db="EMBL/GenBank/DDBJ databases">
        <title>Distinctive expansion of gene families associated with plant cell wall degradation and secondary metabolism in the genomes of grapevine trunk pathogens.</title>
        <authorList>
            <person name="Lawrence D.P."/>
            <person name="Travadon R."/>
            <person name="Rolshausen P.E."/>
            <person name="Baumgartner K."/>
        </authorList>
    </citation>
    <scope>NUCLEOTIDE SEQUENCE [LARGE SCALE GENOMIC DNA]</scope>
    <source>
        <strain evidence="33">UCRPC4</strain>
    </source>
</reference>
<evidence type="ECO:0000256" key="21">
    <source>
        <dbReference type="ARBA" id="ARBA00023136"/>
    </source>
</evidence>
<dbReference type="FunFam" id="1.20.1110.10:FF:000015">
    <property type="entry name" value="Sodium ion P-type ATPase"/>
    <property type="match status" value="1"/>
</dbReference>
<evidence type="ECO:0000259" key="30">
    <source>
        <dbReference type="Pfam" id="PF00155"/>
    </source>
</evidence>
<dbReference type="InterPro" id="IPR004839">
    <property type="entry name" value="Aminotransferase_I/II_large"/>
</dbReference>
<evidence type="ECO:0000256" key="11">
    <source>
        <dbReference type="ARBA" id="ARBA00022723"/>
    </source>
</evidence>
<dbReference type="InterPro" id="IPR036412">
    <property type="entry name" value="HAD-like_sf"/>
</dbReference>
<keyword evidence="6" id="KW-1003">Cell membrane</keyword>
<dbReference type="InterPro" id="IPR001757">
    <property type="entry name" value="P_typ_ATPase"/>
</dbReference>
<dbReference type="GO" id="GO:0005886">
    <property type="term" value="C:plasma membrane"/>
    <property type="evidence" value="ECO:0007669"/>
    <property type="project" value="UniProtKB-SubCell"/>
</dbReference>
<dbReference type="GO" id="GO:0016887">
    <property type="term" value="F:ATP hydrolysis activity"/>
    <property type="evidence" value="ECO:0007669"/>
    <property type="project" value="InterPro"/>
</dbReference>
<feature type="region of interest" description="Disordered" evidence="27">
    <location>
        <begin position="1508"/>
        <end position="1529"/>
    </location>
</feature>
<evidence type="ECO:0000256" key="1">
    <source>
        <dbReference type="ARBA" id="ARBA00001933"/>
    </source>
</evidence>
<feature type="compositionally biased region" description="Basic and acidic residues" evidence="27">
    <location>
        <begin position="776"/>
        <end position="797"/>
    </location>
</feature>
<evidence type="ECO:0000259" key="32">
    <source>
        <dbReference type="Pfam" id="PF00690"/>
    </source>
</evidence>
<dbReference type="NCBIfam" id="TIGR01494">
    <property type="entry name" value="ATPase_P-type"/>
    <property type="match status" value="3"/>
</dbReference>
<keyword evidence="13" id="KW-0067">ATP-binding</keyword>
<evidence type="ECO:0000256" key="22">
    <source>
        <dbReference type="ARBA" id="ARBA00023201"/>
    </source>
</evidence>
<dbReference type="Proteomes" id="UP000053317">
    <property type="component" value="Unassembled WGS sequence"/>
</dbReference>
<protein>
    <recommendedName>
        <fullName evidence="24">P-type Na(+) transporter</fullName>
        <ecNumber evidence="24">7.2.2.3</ecNumber>
    </recommendedName>
</protein>
<dbReference type="PRINTS" id="PR00119">
    <property type="entry name" value="CATATPASE"/>
</dbReference>
<evidence type="ECO:0000256" key="5">
    <source>
        <dbReference type="ARBA" id="ARBA00022448"/>
    </source>
</evidence>
<keyword evidence="34" id="KW-1185">Reference proteome</keyword>
<evidence type="ECO:0000313" key="33">
    <source>
        <dbReference type="EMBL" id="KKY28880.1"/>
    </source>
</evidence>
<organism evidence="33 34">
    <name type="scientific">Phaeomoniella chlamydospora</name>
    <name type="common">Phaeoacremonium chlamydosporum</name>
    <dbReference type="NCBI Taxonomy" id="158046"/>
    <lineage>
        <taxon>Eukaryota</taxon>
        <taxon>Fungi</taxon>
        <taxon>Dikarya</taxon>
        <taxon>Ascomycota</taxon>
        <taxon>Pezizomycotina</taxon>
        <taxon>Eurotiomycetes</taxon>
        <taxon>Chaetothyriomycetidae</taxon>
        <taxon>Phaeomoniellales</taxon>
        <taxon>Phaeomoniellaceae</taxon>
        <taxon>Phaeomoniella</taxon>
    </lineage>
</organism>
<dbReference type="OrthoDB" id="3352408at2759"/>
<feature type="transmembrane region" description="Helical" evidence="28">
    <location>
        <begin position="1343"/>
        <end position="1361"/>
    </location>
</feature>
<keyword evidence="21 28" id="KW-0472">Membrane</keyword>
<dbReference type="InterPro" id="IPR006414">
    <property type="entry name" value="P-type_ATPase_IID"/>
</dbReference>
<dbReference type="CDD" id="cd00609">
    <property type="entry name" value="AAT_like"/>
    <property type="match status" value="1"/>
</dbReference>
<dbReference type="InterPro" id="IPR004014">
    <property type="entry name" value="ATPase_P-typ_cation-transptr_N"/>
</dbReference>
<dbReference type="FunFam" id="3.40.50.1000:FF:000047">
    <property type="entry name" value="Sodium P-type ATPase"/>
    <property type="match status" value="1"/>
</dbReference>
<evidence type="ECO:0000256" key="27">
    <source>
        <dbReference type="SAM" id="MobiDB-lite"/>
    </source>
</evidence>
<dbReference type="InterPro" id="IPR018303">
    <property type="entry name" value="ATPase_P-typ_P_site"/>
</dbReference>
<dbReference type="Gene3D" id="3.90.1150.10">
    <property type="entry name" value="Aspartate Aminotransferase, domain 1"/>
    <property type="match status" value="1"/>
</dbReference>
<comment type="subcellular location">
    <subcellularLocation>
        <location evidence="3">Cell membrane</location>
        <topology evidence="3">Multi-pass membrane protein</topology>
    </subcellularLocation>
</comment>
<feature type="domain" description="Cation-transporting P-type ATPase C-terminal" evidence="31">
    <location>
        <begin position="1198"/>
        <end position="1397"/>
    </location>
</feature>
<dbReference type="SUPFAM" id="SSF53383">
    <property type="entry name" value="PLP-dependent transferases"/>
    <property type="match status" value="1"/>
</dbReference>
<keyword evidence="19" id="KW-0915">Sodium</keyword>
<feature type="domain" description="P-type ATPase A" evidence="29">
    <location>
        <begin position="476"/>
        <end position="594"/>
    </location>
</feature>
<feature type="transmembrane region" description="Helical" evidence="28">
    <location>
        <begin position="1168"/>
        <end position="1189"/>
    </location>
</feature>
<keyword evidence="15" id="KW-0663">Pyridoxal phosphate</keyword>
<comment type="similarity">
    <text evidence="4">Belongs to the class-I pyridoxal-phosphate-dependent aminotransferase family.</text>
</comment>
<dbReference type="PANTHER" id="PTHR42861">
    <property type="entry name" value="CALCIUM-TRANSPORTING ATPASE"/>
    <property type="match status" value="1"/>
</dbReference>
<evidence type="ECO:0000256" key="18">
    <source>
        <dbReference type="ARBA" id="ARBA00022989"/>
    </source>
</evidence>
<evidence type="ECO:0000256" key="13">
    <source>
        <dbReference type="ARBA" id="ARBA00022840"/>
    </source>
</evidence>
<dbReference type="GO" id="GO:0008483">
    <property type="term" value="F:transaminase activity"/>
    <property type="evidence" value="ECO:0007669"/>
    <property type="project" value="UniProtKB-KW"/>
</dbReference>
<comment type="catalytic activity">
    <reaction evidence="25">
        <text>K(+)(in) + ATP + H2O = K(+)(out) + ADP + phosphate + H(+)</text>
        <dbReference type="Rhea" id="RHEA:75815"/>
        <dbReference type="ChEBI" id="CHEBI:15377"/>
        <dbReference type="ChEBI" id="CHEBI:15378"/>
        <dbReference type="ChEBI" id="CHEBI:29103"/>
        <dbReference type="ChEBI" id="CHEBI:30616"/>
        <dbReference type="ChEBI" id="CHEBI:43474"/>
        <dbReference type="ChEBI" id="CHEBI:456216"/>
    </reaction>
</comment>
<keyword evidence="18 28" id="KW-1133">Transmembrane helix</keyword>
<keyword evidence="9" id="KW-0808">Transferase</keyword>
<dbReference type="Gene3D" id="3.40.50.1000">
    <property type="entry name" value="HAD superfamily/HAD-like"/>
    <property type="match status" value="1"/>
</dbReference>
<evidence type="ECO:0000256" key="25">
    <source>
        <dbReference type="ARBA" id="ARBA00048599"/>
    </source>
</evidence>
<dbReference type="FunFam" id="2.70.150.10:FF:000016">
    <property type="entry name" value="Calcium-transporting P-type ATPase putative"/>
    <property type="match status" value="1"/>
</dbReference>
<feature type="transmembrane region" description="Helical" evidence="28">
    <location>
        <begin position="645"/>
        <end position="666"/>
    </location>
</feature>
<dbReference type="Pfam" id="PF00689">
    <property type="entry name" value="Cation_ATPase_C"/>
    <property type="match status" value="1"/>
</dbReference>
<evidence type="ECO:0000256" key="4">
    <source>
        <dbReference type="ARBA" id="ARBA00007441"/>
    </source>
</evidence>
<feature type="compositionally biased region" description="Basic and acidic residues" evidence="27">
    <location>
        <begin position="1518"/>
        <end position="1529"/>
    </location>
</feature>
<feature type="transmembrane region" description="Helical" evidence="28">
    <location>
        <begin position="672"/>
        <end position="698"/>
    </location>
</feature>
<evidence type="ECO:0000256" key="19">
    <source>
        <dbReference type="ARBA" id="ARBA00023053"/>
    </source>
</evidence>
<dbReference type="PROSITE" id="PS00154">
    <property type="entry name" value="ATPASE_E1_E2"/>
    <property type="match status" value="1"/>
</dbReference>
<dbReference type="GO" id="GO:0005524">
    <property type="term" value="F:ATP binding"/>
    <property type="evidence" value="ECO:0007669"/>
    <property type="project" value="UniProtKB-KW"/>
</dbReference>
<evidence type="ECO:0000256" key="28">
    <source>
        <dbReference type="SAM" id="Phobius"/>
    </source>
</evidence>
<keyword evidence="12" id="KW-0547">Nucleotide-binding</keyword>
<dbReference type="Gene3D" id="3.40.1110.10">
    <property type="entry name" value="Calcium-transporting ATPase, cytoplasmic domain N"/>
    <property type="match status" value="1"/>
</dbReference>
<dbReference type="FunFam" id="1.20.1110.10:FF:000020">
    <property type="entry name" value="Sodium ion P-type ATPase"/>
    <property type="match status" value="1"/>
</dbReference>
<keyword evidence="11" id="KW-0479">Metal-binding</keyword>
<dbReference type="SUPFAM" id="SSF56784">
    <property type="entry name" value="HAD-like"/>
    <property type="match status" value="1"/>
</dbReference>
<dbReference type="Gene3D" id="2.70.150.10">
    <property type="entry name" value="Calcium-transporting ATPase, cytoplasmic transduction domain A"/>
    <property type="match status" value="1"/>
</dbReference>
<dbReference type="SUPFAM" id="SSF81660">
    <property type="entry name" value="Metal cation-transporting ATPase, ATP-binding domain N"/>
    <property type="match status" value="1"/>
</dbReference>
<dbReference type="GO" id="GO:0006813">
    <property type="term" value="P:potassium ion transport"/>
    <property type="evidence" value="ECO:0007669"/>
    <property type="project" value="UniProtKB-KW"/>
</dbReference>
<proteinExistence type="inferred from homology"/>
<keyword evidence="20" id="KW-0406">Ion transport</keyword>
<feature type="region of interest" description="Disordered" evidence="27">
    <location>
        <begin position="774"/>
        <end position="797"/>
    </location>
</feature>
<dbReference type="Pfam" id="PF13246">
    <property type="entry name" value="Cation_ATPase"/>
    <property type="match status" value="1"/>
</dbReference>
<evidence type="ECO:0000256" key="26">
    <source>
        <dbReference type="ARBA" id="ARBA00049499"/>
    </source>
</evidence>
<dbReference type="EMBL" id="LCWF01000007">
    <property type="protein sequence ID" value="KKY28880.1"/>
    <property type="molecule type" value="Genomic_DNA"/>
</dbReference>
<dbReference type="GO" id="GO:0008554">
    <property type="term" value="F:P-type sodium transporter activity"/>
    <property type="evidence" value="ECO:0007669"/>
    <property type="project" value="UniProtKB-EC"/>
</dbReference>
<feature type="transmembrane region" description="Helical" evidence="28">
    <location>
        <begin position="445"/>
        <end position="464"/>
    </location>
</feature>
<evidence type="ECO:0000256" key="3">
    <source>
        <dbReference type="ARBA" id="ARBA00004651"/>
    </source>
</evidence>
<evidence type="ECO:0000256" key="6">
    <source>
        <dbReference type="ARBA" id="ARBA00022475"/>
    </source>
</evidence>
<dbReference type="InterPro" id="IPR023298">
    <property type="entry name" value="ATPase_P-typ_TM_dom_sf"/>
</dbReference>
<keyword evidence="14" id="KW-0460">Magnesium</keyword>
<dbReference type="SUPFAM" id="SSF81665">
    <property type="entry name" value="Calcium ATPase, transmembrane domain M"/>
    <property type="match status" value="1"/>
</dbReference>
<evidence type="ECO:0000256" key="12">
    <source>
        <dbReference type="ARBA" id="ARBA00022741"/>
    </source>
</evidence>
<dbReference type="SFLD" id="SFLDS00003">
    <property type="entry name" value="Haloacid_Dehalogenase"/>
    <property type="match status" value="1"/>
</dbReference>
<dbReference type="PRINTS" id="PR00120">
    <property type="entry name" value="HATPASE"/>
</dbReference>
<comment type="cofactor">
    <cofactor evidence="2">
        <name>Mg(2+)</name>
        <dbReference type="ChEBI" id="CHEBI:18420"/>
    </cofactor>
</comment>
<dbReference type="InterPro" id="IPR015422">
    <property type="entry name" value="PyrdxlP-dep_Trfase_small"/>
</dbReference>
<dbReference type="Gene3D" id="1.20.1110.10">
    <property type="entry name" value="Calcium-transporting ATPase, transmembrane domain"/>
    <property type="match status" value="2"/>
</dbReference>
<keyword evidence="8" id="KW-0032">Aminotransferase</keyword>
<evidence type="ECO:0000256" key="23">
    <source>
        <dbReference type="ARBA" id="ARBA00035017"/>
    </source>
</evidence>
<comment type="similarity">
    <text evidence="23">Belongs to the cation transport ATPase (P-type) (TC 3.A.3) family. Type IID subfamily.</text>
</comment>
<keyword evidence="7" id="KW-0633">Potassium transport</keyword>
<dbReference type="Pfam" id="PF00122">
    <property type="entry name" value="E1-E2_ATPase"/>
    <property type="match status" value="1"/>
</dbReference>
<dbReference type="SFLD" id="SFLDG00002">
    <property type="entry name" value="C1.7:_P-type_atpase_like"/>
    <property type="match status" value="1"/>
</dbReference>
<dbReference type="NCBIfam" id="TIGR01523">
    <property type="entry name" value="ATPase-IID_K-Na"/>
    <property type="match status" value="1"/>
</dbReference>
<keyword evidence="10 28" id="KW-0812">Transmembrane</keyword>
<feature type="transmembrane region" description="Helical" evidence="28">
    <location>
        <begin position="1291"/>
        <end position="1312"/>
    </location>
</feature>
<evidence type="ECO:0000313" key="34">
    <source>
        <dbReference type="Proteomes" id="UP000053317"/>
    </source>
</evidence>
<dbReference type="GO" id="GO:0030170">
    <property type="term" value="F:pyridoxal phosphate binding"/>
    <property type="evidence" value="ECO:0007669"/>
    <property type="project" value="InterPro"/>
</dbReference>
<feature type="transmembrane region" description="Helical" evidence="28">
    <location>
        <begin position="1373"/>
        <end position="1392"/>
    </location>
</feature>
<feature type="transmembrane region" description="Helical" evidence="28">
    <location>
        <begin position="1201"/>
        <end position="1221"/>
    </location>
</feature>
<evidence type="ECO:0000256" key="16">
    <source>
        <dbReference type="ARBA" id="ARBA00022958"/>
    </source>
</evidence>
<dbReference type="Gene3D" id="3.40.640.10">
    <property type="entry name" value="Type I PLP-dependent aspartate aminotransferase-like (Major domain)"/>
    <property type="match status" value="1"/>
</dbReference>
<dbReference type="GO" id="GO:0046872">
    <property type="term" value="F:metal ion binding"/>
    <property type="evidence" value="ECO:0007669"/>
    <property type="project" value="UniProtKB-KW"/>
</dbReference>
<evidence type="ECO:0000259" key="31">
    <source>
        <dbReference type="Pfam" id="PF00689"/>
    </source>
</evidence>
<keyword evidence="17" id="KW-1278">Translocase</keyword>
<evidence type="ECO:0000256" key="14">
    <source>
        <dbReference type="ARBA" id="ARBA00022842"/>
    </source>
</evidence>
<name>A0A0G2HKP6_PHACM</name>
<dbReference type="FunFam" id="3.40.640.10:FF:000024">
    <property type="entry name" value="Kynurenine--oxoglutarate transaminase 3"/>
    <property type="match status" value="1"/>
</dbReference>
<feature type="domain" description="Aminotransferase class I/classII large" evidence="30">
    <location>
        <begin position="9"/>
        <end position="368"/>
    </location>
</feature>
<reference evidence="33 34" key="2">
    <citation type="submission" date="2015-05" db="EMBL/GenBank/DDBJ databases">
        <authorList>
            <person name="Morales-Cruz A."/>
            <person name="Amrine K.C."/>
            <person name="Cantu D."/>
        </authorList>
    </citation>
    <scope>NUCLEOTIDE SEQUENCE [LARGE SCALE GENOMIC DNA]</scope>
    <source>
        <strain evidence="33">UCRPC4</strain>
    </source>
</reference>
<dbReference type="Pfam" id="PF00690">
    <property type="entry name" value="Cation_ATPase_N"/>
    <property type="match status" value="1"/>
</dbReference>
<dbReference type="InterPro" id="IPR015421">
    <property type="entry name" value="PyrdxlP-dep_Trfase_major"/>
</dbReference>
<dbReference type="InterPro" id="IPR015424">
    <property type="entry name" value="PyrdxlP-dep_Trfase"/>
</dbReference>
<dbReference type="InterPro" id="IPR044492">
    <property type="entry name" value="P_typ_ATPase_HD_dom"/>
</dbReference>
<dbReference type="SUPFAM" id="SSF81653">
    <property type="entry name" value="Calcium ATPase, transduction domain A"/>
    <property type="match status" value="1"/>
</dbReference>
<dbReference type="InterPro" id="IPR023299">
    <property type="entry name" value="ATPase_P-typ_cyto_dom_N"/>
</dbReference>
<evidence type="ECO:0000256" key="2">
    <source>
        <dbReference type="ARBA" id="ARBA00001946"/>
    </source>
</evidence>
<comment type="catalytic activity">
    <reaction evidence="26">
        <text>Na(+)(in) + ATP + H2O = Na(+)(out) + ADP + phosphate + H(+)</text>
        <dbReference type="Rhea" id="RHEA:14633"/>
        <dbReference type="ChEBI" id="CHEBI:15377"/>
        <dbReference type="ChEBI" id="CHEBI:15378"/>
        <dbReference type="ChEBI" id="CHEBI:29101"/>
        <dbReference type="ChEBI" id="CHEBI:30616"/>
        <dbReference type="ChEBI" id="CHEBI:43474"/>
        <dbReference type="ChEBI" id="CHEBI:456216"/>
        <dbReference type="EC" id="7.2.2.3"/>
    </reaction>
    <physiologicalReaction direction="left-to-right" evidence="26">
        <dbReference type="Rhea" id="RHEA:14634"/>
    </physiologicalReaction>
</comment>
<feature type="transmembrane region" description="Helical" evidence="28">
    <location>
        <begin position="1242"/>
        <end position="1271"/>
    </location>
</feature>
<comment type="cofactor">
    <cofactor evidence="1">
        <name>pyridoxal 5'-phosphate</name>
        <dbReference type="ChEBI" id="CHEBI:597326"/>
    </cofactor>
</comment>
<dbReference type="Pfam" id="PF00155">
    <property type="entry name" value="Aminotran_1_2"/>
    <property type="match status" value="1"/>
</dbReference>
<evidence type="ECO:0000256" key="10">
    <source>
        <dbReference type="ARBA" id="ARBA00022692"/>
    </source>
</evidence>
<dbReference type="InterPro" id="IPR023214">
    <property type="entry name" value="HAD_sf"/>
</dbReference>
<evidence type="ECO:0000256" key="24">
    <source>
        <dbReference type="ARBA" id="ARBA00035029"/>
    </source>
</evidence>